<proteinExistence type="predicted"/>
<comment type="caution">
    <text evidence="3">The sequence shown here is derived from an EMBL/GenBank/DDBJ whole genome shotgun (WGS) entry which is preliminary data.</text>
</comment>
<dbReference type="PANTHER" id="PTHR12910">
    <property type="entry name" value="NADH-UBIQUINONE OXIDOREDUCTASE SUBUNIT B17.2"/>
    <property type="match status" value="1"/>
</dbReference>
<dbReference type="EMBL" id="RGGN01000064">
    <property type="protein sequence ID" value="NCU62918.1"/>
    <property type="molecule type" value="Genomic_DNA"/>
</dbReference>
<dbReference type="GO" id="GO:0006979">
    <property type="term" value="P:response to oxidative stress"/>
    <property type="evidence" value="ECO:0007669"/>
    <property type="project" value="TreeGrafter"/>
</dbReference>
<dbReference type="Pfam" id="PF05071">
    <property type="entry name" value="NDUFA12"/>
    <property type="match status" value="1"/>
</dbReference>
<reference evidence="3 4" key="1">
    <citation type="submission" date="2018-10" db="EMBL/GenBank/DDBJ databases">
        <title>Iterative Subtractive Binning of Freshwater Chronoseries Metagenomes Recovers Nearly Complete Genomes from over Four Hundred Novel Species.</title>
        <authorList>
            <person name="Rodriguez-R L.M."/>
            <person name="Tsementzi D."/>
            <person name="Luo C."/>
            <person name="Konstantinidis K.T."/>
        </authorList>
    </citation>
    <scope>NUCLEOTIDE SEQUENCE [LARGE SCALE GENOMIC DNA]</scope>
    <source>
        <strain evidence="3">WB7_2B_003</strain>
        <strain evidence="2">WB8_1A_003</strain>
    </source>
</reference>
<sequence length="119" mass="14285">MIKFLKIIFTWWNGQTIGTFLNTLFFGKLVGVDDSKNKYYVDSKDRRWVIFNSEVEATKIPPEWHAWIHHLIKEVPTKADFSKYDWQKDHQENKTGTEEAYNPNKFKPQTKADYESWRP</sequence>
<feature type="compositionally biased region" description="Basic and acidic residues" evidence="1">
    <location>
        <begin position="110"/>
        <end position="119"/>
    </location>
</feature>
<evidence type="ECO:0000313" key="4">
    <source>
        <dbReference type="Proteomes" id="UP000572953"/>
    </source>
</evidence>
<name>A0A845SAQ3_9PROT</name>
<dbReference type="NCBIfam" id="NF006040">
    <property type="entry name" value="PRK08183.1"/>
    <property type="match status" value="1"/>
</dbReference>
<dbReference type="InterPro" id="IPR007763">
    <property type="entry name" value="NDUFA12"/>
</dbReference>
<dbReference type="Proteomes" id="UP000699985">
    <property type="component" value="Unassembled WGS sequence"/>
</dbReference>
<organism evidence="3 4">
    <name type="scientific">Candidatus Fonsibacter lacus</name>
    <dbReference type="NCBI Taxonomy" id="2576439"/>
    <lineage>
        <taxon>Bacteria</taxon>
        <taxon>Pseudomonadati</taxon>
        <taxon>Pseudomonadota</taxon>
        <taxon>Alphaproteobacteria</taxon>
        <taxon>Candidatus Pelagibacterales</taxon>
        <taxon>Candidatus Pelagibacterales incertae sedis</taxon>
        <taxon>Candidatus Fonsibacter</taxon>
    </lineage>
</organism>
<evidence type="ECO:0000313" key="3">
    <source>
        <dbReference type="EMBL" id="NCU62918.1"/>
    </source>
</evidence>
<dbReference type="AlphaFoldDB" id="A0A845SAQ3"/>
<dbReference type="GO" id="GO:0045271">
    <property type="term" value="C:respiratory chain complex I"/>
    <property type="evidence" value="ECO:0007669"/>
    <property type="project" value="InterPro"/>
</dbReference>
<dbReference type="PANTHER" id="PTHR12910:SF2">
    <property type="entry name" value="NADH DEHYDROGENASE [UBIQUINONE] 1 ALPHA SUBCOMPLEX SUBUNIT 12"/>
    <property type="match status" value="1"/>
</dbReference>
<evidence type="ECO:0000313" key="2">
    <source>
        <dbReference type="EMBL" id="NCU50309.1"/>
    </source>
</evidence>
<protein>
    <submittedName>
        <fullName evidence="3">NADH:ubiquinone oxidoreductase subunit NDUFA12</fullName>
    </submittedName>
</protein>
<keyword evidence="3" id="KW-0830">Ubiquinone</keyword>
<accession>A0A845SAQ3</accession>
<dbReference type="EMBL" id="RGMI01000016">
    <property type="protein sequence ID" value="NCU50309.1"/>
    <property type="molecule type" value="Genomic_DNA"/>
</dbReference>
<feature type="region of interest" description="Disordered" evidence="1">
    <location>
        <begin position="92"/>
        <end position="119"/>
    </location>
</feature>
<gene>
    <name evidence="3" type="ORF">EBV78_02335</name>
    <name evidence="2" type="ORF">EBX29_00815</name>
</gene>
<evidence type="ECO:0000256" key="1">
    <source>
        <dbReference type="SAM" id="MobiDB-lite"/>
    </source>
</evidence>
<dbReference type="Proteomes" id="UP000572953">
    <property type="component" value="Unassembled WGS sequence"/>
</dbReference>